<proteinExistence type="inferred from homology"/>
<keyword evidence="7" id="KW-1185">Reference proteome</keyword>
<dbReference type="EMBL" id="SAUW01000015">
    <property type="protein sequence ID" value="RWR09220.1"/>
    <property type="molecule type" value="Genomic_DNA"/>
</dbReference>
<evidence type="ECO:0000259" key="5">
    <source>
        <dbReference type="PROSITE" id="PS51677"/>
    </source>
</evidence>
<organism evidence="6 7">
    <name type="scientific">Paenirhodobacter populi</name>
    <dbReference type="NCBI Taxonomy" id="2306993"/>
    <lineage>
        <taxon>Bacteria</taxon>
        <taxon>Pseudomonadati</taxon>
        <taxon>Pseudomonadota</taxon>
        <taxon>Alphaproteobacteria</taxon>
        <taxon>Rhodobacterales</taxon>
        <taxon>Rhodobacter group</taxon>
        <taxon>Paenirhodobacter</taxon>
    </lineage>
</organism>
<comment type="similarity">
    <text evidence="2">Belongs to the polysaccharide deacetylase family.</text>
</comment>
<dbReference type="PROSITE" id="PS51677">
    <property type="entry name" value="NODB"/>
    <property type="match status" value="1"/>
</dbReference>
<name>A0A443IRB7_9RHOB</name>
<protein>
    <recommendedName>
        <fullName evidence="3">Chitooligosaccharide deacetylase</fullName>
    </recommendedName>
    <alternativeName>
        <fullName evidence="4">Nodulation protein B</fullName>
    </alternativeName>
</protein>
<comment type="caution">
    <text evidence="6">The sequence shown here is derived from an EMBL/GenBank/DDBJ whole genome shotgun (WGS) entry which is preliminary data.</text>
</comment>
<dbReference type="AlphaFoldDB" id="A0A443IRB7"/>
<dbReference type="InterPro" id="IPR011330">
    <property type="entry name" value="Glyco_hydro/deAcase_b/a-brl"/>
</dbReference>
<reference evidence="6 7" key="1">
    <citation type="submission" date="2019-01" db="EMBL/GenBank/DDBJ databases">
        <title>Sinorhodobacter populi sp. nov. isolated from the symptomatic bark tissue of Populus euramericana canker.</title>
        <authorList>
            <person name="Xu G."/>
        </authorList>
    </citation>
    <scope>NUCLEOTIDE SEQUENCE [LARGE SCALE GENOMIC DNA]</scope>
    <source>
        <strain evidence="6 7">2D-5</strain>
    </source>
</reference>
<evidence type="ECO:0000256" key="1">
    <source>
        <dbReference type="ARBA" id="ARBA00003236"/>
    </source>
</evidence>
<dbReference type="GO" id="GO:0005975">
    <property type="term" value="P:carbohydrate metabolic process"/>
    <property type="evidence" value="ECO:0007669"/>
    <property type="project" value="InterPro"/>
</dbReference>
<evidence type="ECO:0000256" key="2">
    <source>
        <dbReference type="ARBA" id="ARBA00010973"/>
    </source>
</evidence>
<dbReference type="PANTHER" id="PTHR47561">
    <property type="entry name" value="POLYSACCHARIDE DEACETYLASE FAMILY PROTEIN (AFU_ORTHOLOGUE AFUA_6G05030)"/>
    <property type="match status" value="1"/>
</dbReference>
<feature type="domain" description="NodB homology" evidence="5">
    <location>
        <begin position="32"/>
        <end position="252"/>
    </location>
</feature>
<gene>
    <name evidence="6" type="ORF">D2T33_14610</name>
</gene>
<comment type="function">
    <text evidence="1">Is involved in generating a small heat-stable compound (Nod), an acylated oligomer of N-acetylglucosamine, that stimulates mitosis in various plant protoplasts.</text>
</comment>
<dbReference type="Pfam" id="PF01522">
    <property type="entry name" value="Polysacc_deac_1"/>
    <property type="match status" value="1"/>
</dbReference>
<dbReference type="GO" id="GO:0016810">
    <property type="term" value="F:hydrolase activity, acting on carbon-nitrogen (but not peptide) bonds"/>
    <property type="evidence" value="ECO:0007669"/>
    <property type="project" value="InterPro"/>
</dbReference>
<dbReference type="PANTHER" id="PTHR47561:SF1">
    <property type="entry name" value="POLYSACCHARIDE DEACETYLASE FAMILY PROTEIN (AFU_ORTHOLOGUE AFUA_6G05030)"/>
    <property type="match status" value="1"/>
</dbReference>
<reference evidence="6 7" key="2">
    <citation type="submission" date="2019-01" db="EMBL/GenBank/DDBJ databases">
        <authorList>
            <person name="Li Y."/>
        </authorList>
    </citation>
    <scope>NUCLEOTIDE SEQUENCE [LARGE SCALE GENOMIC DNA]</scope>
    <source>
        <strain evidence="6 7">2D-5</strain>
    </source>
</reference>
<dbReference type="SUPFAM" id="SSF88713">
    <property type="entry name" value="Glycoside hydrolase/deacetylase"/>
    <property type="match status" value="1"/>
</dbReference>
<evidence type="ECO:0000256" key="4">
    <source>
        <dbReference type="ARBA" id="ARBA00032976"/>
    </source>
</evidence>
<dbReference type="InterPro" id="IPR002509">
    <property type="entry name" value="NODB_dom"/>
</dbReference>
<accession>A0A443IRB7</accession>
<evidence type="ECO:0000313" key="6">
    <source>
        <dbReference type="EMBL" id="RWR09220.1"/>
    </source>
</evidence>
<dbReference type="Proteomes" id="UP000285710">
    <property type="component" value="Unassembled WGS sequence"/>
</dbReference>
<dbReference type="RefSeq" id="WP_128270251.1">
    <property type="nucleotide sequence ID" value="NZ_SAUW01000015.1"/>
</dbReference>
<evidence type="ECO:0000256" key="3">
    <source>
        <dbReference type="ARBA" id="ARBA00020071"/>
    </source>
</evidence>
<sequence length="277" mass="31042">MAKVVRVCFAFDVDGRSLTEAKRRQGITMSPEMVKTLAEDQSIMFDRVLDFFASTGLRQTFFVTGKVAEDEPERMASALAAGHEIAFHGYSHMPLCHLSDAAEADEFDRTSDYFREKFGVRLLGMRAPSYSFGPRTPGNMRRSGMIYDSSAIDSVHPRFVPAGEAGYWEIPVRPEVDDWLHCVRLPELGYHAPIKSPDEVLAIYCDSFDRCYREAGCFVTVWHPFVTMSDRYRSVAPDLLHHIRQFDGVVFCTMQEIAAACEADLIPACSAGAAGRM</sequence>
<evidence type="ECO:0000313" key="7">
    <source>
        <dbReference type="Proteomes" id="UP000285710"/>
    </source>
</evidence>
<dbReference type="Gene3D" id="3.20.20.370">
    <property type="entry name" value="Glycoside hydrolase/deacetylase"/>
    <property type="match status" value="1"/>
</dbReference>